<feature type="compositionally biased region" description="Pro residues" evidence="1">
    <location>
        <begin position="376"/>
        <end position="387"/>
    </location>
</feature>
<gene>
    <name evidence="3" type="ORF">HS088_TW09G01133</name>
</gene>
<feature type="compositionally biased region" description="Basic and acidic residues" evidence="1">
    <location>
        <begin position="167"/>
        <end position="179"/>
    </location>
</feature>
<feature type="compositionally biased region" description="Polar residues" evidence="1">
    <location>
        <begin position="415"/>
        <end position="425"/>
    </location>
</feature>
<feature type="compositionally biased region" description="Basic and acidic residues" evidence="1">
    <location>
        <begin position="512"/>
        <end position="521"/>
    </location>
</feature>
<dbReference type="Proteomes" id="UP000593562">
    <property type="component" value="Unassembled WGS sequence"/>
</dbReference>
<evidence type="ECO:0000313" key="3">
    <source>
        <dbReference type="EMBL" id="KAF5743070.1"/>
    </source>
</evidence>
<sequence>MPRRRYSPAAPLLPLPLLIILLPTIALILLLSLLSLSSHILRPISVKKGWDSLNVLLVSFAVICGIFARRNEDEPIADEGNTMPYAIEQKTSRNSVSNEWIDHRYYNTTPASGAGRLKRNSSSYPDLRQDSVGETGENRFRFFDDFDLSKYRSLEADVLNFHRHRRQESEIQDEPKEIPVDTFVLSSSTSPPSPSNSPAPPPPSPPQPPPSTRHQKPRRAYRSVGHKRKVENSSDHCNAGFEKIKSQPPPPPPPRPPPPPSVPTVETERKYSKSERKMSNARNEIKMALTSLYSQTKRKKKRLKRKNPSDDYSDHAPEEPVYSTRPPPSPPPPPPSVFHNLFRKGSKSKRIHSCSAPPSPPPPPPRSSKPKKSQTPTPPPPEAPQTPRPESSRRRPEGTTGRPPLPTRTDRFYNETANNGGQSRLIQMPPLPPPLTRGDFVRTRSTHNSRCSSPELDDLYVSSTKGNPDTVNTMDGGDGVMESAFCPSPDVNVKAEAFIARLRDEWRLEKMNSAKENRNLDRGPGPNLGPGLGP</sequence>
<feature type="region of interest" description="Disordered" evidence="1">
    <location>
        <begin position="111"/>
        <end position="131"/>
    </location>
</feature>
<name>A0A7J7D9M3_TRIWF</name>
<evidence type="ECO:0000313" key="4">
    <source>
        <dbReference type="Proteomes" id="UP000593562"/>
    </source>
</evidence>
<keyword evidence="4" id="KW-1185">Reference proteome</keyword>
<feature type="compositionally biased region" description="Polar residues" evidence="1">
    <location>
        <begin position="461"/>
        <end position="473"/>
    </location>
</feature>
<feature type="compositionally biased region" description="Basic and acidic residues" evidence="1">
    <location>
        <begin position="266"/>
        <end position="278"/>
    </location>
</feature>
<feature type="compositionally biased region" description="Basic residues" evidence="1">
    <location>
        <begin position="296"/>
        <end position="306"/>
    </location>
</feature>
<accession>A0A7J7D9M3</accession>
<dbReference type="InParanoid" id="A0A7J7D9M3"/>
<dbReference type="InterPro" id="IPR008480">
    <property type="entry name" value="DUF761_pln"/>
</dbReference>
<feature type="compositionally biased region" description="Pro residues" evidence="1">
    <location>
        <begin position="247"/>
        <end position="262"/>
    </location>
</feature>
<feature type="transmembrane region" description="Helical" evidence="2">
    <location>
        <begin position="12"/>
        <end position="37"/>
    </location>
</feature>
<feature type="compositionally biased region" description="Pro residues" evidence="1">
    <location>
        <begin position="191"/>
        <end position="211"/>
    </location>
</feature>
<dbReference type="PANTHER" id="PTHR33098">
    <property type="entry name" value="COTTON FIBER (DUF761)"/>
    <property type="match status" value="1"/>
</dbReference>
<feature type="region of interest" description="Disordered" evidence="1">
    <location>
        <begin position="167"/>
        <end position="478"/>
    </location>
</feature>
<comment type="caution">
    <text evidence="3">The sequence shown here is derived from an EMBL/GenBank/DDBJ whole genome shotgun (WGS) entry which is preliminary data.</text>
</comment>
<organism evidence="3 4">
    <name type="scientific">Tripterygium wilfordii</name>
    <name type="common">Thunder God vine</name>
    <dbReference type="NCBI Taxonomy" id="458696"/>
    <lineage>
        <taxon>Eukaryota</taxon>
        <taxon>Viridiplantae</taxon>
        <taxon>Streptophyta</taxon>
        <taxon>Embryophyta</taxon>
        <taxon>Tracheophyta</taxon>
        <taxon>Spermatophyta</taxon>
        <taxon>Magnoliopsida</taxon>
        <taxon>eudicotyledons</taxon>
        <taxon>Gunneridae</taxon>
        <taxon>Pentapetalae</taxon>
        <taxon>rosids</taxon>
        <taxon>fabids</taxon>
        <taxon>Celastrales</taxon>
        <taxon>Celastraceae</taxon>
        <taxon>Tripterygium</taxon>
    </lineage>
</organism>
<evidence type="ECO:0000256" key="2">
    <source>
        <dbReference type="SAM" id="Phobius"/>
    </source>
</evidence>
<dbReference type="FunCoup" id="A0A7J7D9M3">
    <property type="interactions" value="269"/>
</dbReference>
<dbReference type="EMBL" id="JAAARO010000009">
    <property type="protein sequence ID" value="KAF5743070.1"/>
    <property type="molecule type" value="Genomic_DNA"/>
</dbReference>
<keyword evidence="2" id="KW-1133">Transmembrane helix</keyword>
<feature type="compositionally biased region" description="Pro residues" evidence="1">
    <location>
        <begin position="325"/>
        <end position="336"/>
    </location>
</feature>
<feature type="compositionally biased region" description="Basic residues" evidence="1">
    <location>
        <begin position="213"/>
        <end position="229"/>
    </location>
</feature>
<proteinExistence type="predicted"/>
<feature type="compositionally biased region" description="Pro residues" evidence="1">
    <location>
        <begin position="357"/>
        <end position="367"/>
    </location>
</feature>
<feature type="compositionally biased region" description="Basic residues" evidence="1">
    <location>
        <begin position="341"/>
        <end position="352"/>
    </location>
</feature>
<dbReference type="Pfam" id="PF05553">
    <property type="entry name" value="DUF761"/>
    <property type="match status" value="1"/>
</dbReference>
<keyword evidence="2" id="KW-0472">Membrane</keyword>
<feature type="compositionally biased region" description="Basic and acidic residues" evidence="1">
    <location>
        <begin position="307"/>
        <end position="318"/>
    </location>
</feature>
<dbReference type="AlphaFoldDB" id="A0A7J7D9M3"/>
<protein>
    <submittedName>
        <fullName evidence="3">Verprolin-like</fullName>
    </submittedName>
</protein>
<dbReference type="OrthoDB" id="1929225at2759"/>
<feature type="region of interest" description="Disordered" evidence="1">
    <location>
        <begin position="512"/>
        <end position="534"/>
    </location>
</feature>
<keyword evidence="2" id="KW-0812">Transmembrane</keyword>
<dbReference type="PANTHER" id="PTHR33098:SF71">
    <property type="entry name" value="HYDROXYPROLINE-RICH GLYCOPROTEIN FAMILY PROTEIN"/>
    <property type="match status" value="1"/>
</dbReference>
<evidence type="ECO:0000256" key="1">
    <source>
        <dbReference type="SAM" id="MobiDB-lite"/>
    </source>
</evidence>
<reference evidence="3 4" key="1">
    <citation type="journal article" date="2020" name="Nat. Commun.">
        <title>Genome of Tripterygium wilfordii and identification of cytochrome P450 involved in triptolide biosynthesis.</title>
        <authorList>
            <person name="Tu L."/>
            <person name="Su P."/>
            <person name="Zhang Z."/>
            <person name="Gao L."/>
            <person name="Wang J."/>
            <person name="Hu T."/>
            <person name="Zhou J."/>
            <person name="Zhang Y."/>
            <person name="Zhao Y."/>
            <person name="Liu Y."/>
            <person name="Song Y."/>
            <person name="Tong Y."/>
            <person name="Lu Y."/>
            <person name="Yang J."/>
            <person name="Xu C."/>
            <person name="Jia M."/>
            <person name="Peters R.J."/>
            <person name="Huang L."/>
            <person name="Gao W."/>
        </authorList>
    </citation>
    <scope>NUCLEOTIDE SEQUENCE [LARGE SCALE GENOMIC DNA]</scope>
    <source>
        <strain evidence="4">cv. XIE 37</strain>
        <tissue evidence="3">Leaf</tissue>
    </source>
</reference>